<keyword evidence="1" id="KW-0732">Signal</keyword>
<dbReference type="GeneID" id="27785790"/>
<organism evidence="2 3">
    <name type="scientific">Streptomyces globisporus C-1027</name>
    <dbReference type="NCBI Taxonomy" id="1172567"/>
    <lineage>
        <taxon>Bacteria</taxon>
        <taxon>Bacillati</taxon>
        <taxon>Actinomycetota</taxon>
        <taxon>Actinomycetes</taxon>
        <taxon>Kitasatosporales</taxon>
        <taxon>Streptomycetaceae</taxon>
        <taxon>Streptomyces</taxon>
    </lineage>
</organism>
<evidence type="ECO:0000313" key="3">
    <source>
        <dbReference type="Proteomes" id="UP000064183"/>
    </source>
</evidence>
<feature type="signal peptide" evidence="1">
    <location>
        <begin position="1"/>
        <end position="19"/>
    </location>
</feature>
<dbReference type="KEGG" id="sgb:WQO_25645"/>
<accession>A0A0U3KPN5</accession>
<reference evidence="2 3" key="1">
    <citation type="journal article" date="2012" name="J. Bacteriol.">
        <title>Draft genome sequence of Streptomyces globisporus C-1027, which produces an antitumor antibiotic consisting of a nine-membered enediyne with a chromoprotein.</title>
        <authorList>
            <person name="Wang L."/>
            <person name="Wang S."/>
            <person name="He Q."/>
            <person name="Yu T."/>
            <person name="Li Q."/>
            <person name="Hong B."/>
        </authorList>
    </citation>
    <scope>NUCLEOTIDE SEQUENCE [LARGE SCALE GENOMIC DNA]</scope>
    <source>
        <strain evidence="2 3">C-1027</strain>
    </source>
</reference>
<evidence type="ECO:0008006" key="4">
    <source>
        <dbReference type="Google" id="ProtNLM"/>
    </source>
</evidence>
<proteinExistence type="predicted"/>
<protein>
    <recommendedName>
        <fullName evidence="4">ATP-binding protein</fullName>
    </recommendedName>
</protein>
<dbReference type="Proteomes" id="UP000064183">
    <property type="component" value="Chromosome"/>
</dbReference>
<dbReference type="EMBL" id="CP013738">
    <property type="protein sequence ID" value="ALU96417.1"/>
    <property type="molecule type" value="Genomic_DNA"/>
</dbReference>
<dbReference type="STRING" id="1172567.WQO_25645"/>
<dbReference type="RefSeq" id="WP_010056370.1">
    <property type="nucleotide sequence ID" value="NZ_CP013738.1"/>
</dbReference>
<evidence type="ECO:0000256" key="1">
    <source>
        <dbReference type="SAM" id="SignalP"/>
    </source>
</evidence>
<name>A0A0U3KPN5_STRGL</name>
<gene>
    <name evidence="2" type="ORF">WQO_25645</name>
</gene>
<dbReference type="AlphaFoldDB" id="A0A0U3KPN5"/>
<feature type="chain" id="PRO_5038485513" description="ATP-binding protein" evidence="1">
    <location>
        <begin position="20"/>
        <end position="77"/>
    </location>
</feature>
<sequence length="77" mass="7268">MKKRSVLAAVTLATGAVIAAIAPHPGGGDTAHAAEPAVSLGALDDVGDLGKLVDGAAGATTSTAGTVTSTVEDAKLS</sequence>
<evidence type="ECO:0000313" key="2">
    <source>
        <dbReference type="EMBL" id="ALU96417.1"/>
    </source>
</evidence>